<feature type="coiled-coil region" evidence="1">
    <location>
        <begin position="333"/>
        <end position="360"/>
    </location>
</feature>
<keyword evidence="3" id="KW-1185">Reference proteome</keyword>
<dbReference type="HOGENOM" id="CLU_028014_4_0_10"/>
<reference evidence="2 3" key="1">
    <citation type="journal article" date="2011" name="Stand. Genomic Sci.">
        <title>Complete genome sequence of the gliding freshwater bacterium Fluviicola taffensis type strain (RW262).</title>
        <authorList>
            <person name="Woyke T."/>
            <person name="Chertkov O."/>
            <person name="Lapidus A."/>
            <person name="Nolan M."/>
            <person name="Lucas S."/>
            <person name="Del Rio T.G."/>
            <person name="Tice H."/>
            <person name="Cheng J.F."/>
            <person name="Tapia R."/>
            <person name="Han C."/>
            <person name="Goodwin L."/>
            <person name="Pitluck S."/>
            <person name="Liolios K."/>
            <person name="Pagani I."/>
            <person name="Ivanova N."/>
            <person name="Huntemann M."/>
            <person name="Mavromatis K."/>
            <person name="Mikhailova N."/>
            <person name="Pati A."/>
            <person name="Chen A."/>
            <person name="Palaniappan K."/>
            <person name="Land M."/>
            <person name="Hauser L."/>
            <person name="Brambilla E.M."/>
            <person name="Rohde M."/>
            <person name="Mwirichia R."/>
            <person name="Sikorski J."/>
            <person name="Tindall B.J."/>
            <person name="Goker M."/>
            <person name="Bristow J."/>
            <person name="Eisen J.A."/>
            <person name="Markowitz V."/>
            <person name="Hugenholtz P."/>
            <person name="Klenk H.P."/>
            <person name="Kyrpides N.C."/>
        </authorList>
    </citation>
    <scope>NUCLEOTIDE SEQUENCE [LARGE SCALE GENOMIC DNA]</scope>
    <source>
        <strain evidence="3">DSM 16823 / RW262 / RW262</strain>
    </source>
</reference>
<reference evidence="3" key="2">
    <citation type="submission" date="2011-02" db="EMBL/GenBank/DDBJ databases">
        <title>The complete genome of Fluviicola taffensis DSM 16823.</title>
        <authorList>
            <consortium name="US DOE Joint Genome Institute (JGI-PGF)"/>
            <person name="Lucas S."/>
            <person name="Copeland A."/>
            <person name="Lapidus A."/>
            <person name="Bruce D."/>
            <person name="Goodwin L."/>
            <person name="Pitluck S."/>
            <person name="Kyrpides N."/>
            <person name="Mavromatis K."/>
            <person name="Ivanova N."/>
            <person name="Mikhailova N."/>
            <person name="Pagani I."/>
            <person name="Chertkov O."/>
            <person name="Detter J.C."/>
            <person name="Han C."/>
            <person name="Tapia R."/>
            <person name="Land M."/>
            <person name="Hauser L."/>
            <person name="Markowitz V."/>
            <person name="Cheng J.-F."/>
            <person name="Hugenholtz P."/>
            <person name="Woyke T."/>
            <person name="Wu D."/>
            <person name="Tindall B."/>
            <person name="Pomrenke H.G."/>
            <person name="Brambilla E."/>
            <person name="Klenk H.-P."/>
            <person name="Eisen J.A."/>
        </authorList>
    </citation>
    <scope>NUCLEOTIDE SEQUENCE [LARGE SCALE GENOMIC DNA]</scope>
    <source>
        <strain evidence="3">DSM 16823 / RW262 / RW262</strain>
    </source>
</reference>
<name>F2IFW1_FLUTR</name>
<dbReference type="STRING" id="755732.Fluta_1590"/>
<sequence length="368" mass="42181">MNKQIHIVSFDVPFPPDYGGVLDVYLRAKGFKKLGYFVILHCYEYGRGRTHDFLEIADEIHYYERKTGLKSLLSKLPYIVKSRNSEALLKRLMQDENPILLEGQHSTFWANELSKNNRKLAIRMHNIEWEYYGDLAKNAKTYSERMYFGWEARKLKKQELQLKKIPLFCISENDLVYYQNLGFHAIYLPVTIDADLILKPTEAKNPFALYHGNLSVSENEEAIDKLIAENRQSKLTIPVVIAGKNPSPILVKKIQKQGWECIANPSDSELNKLMSSCSLHLLIGFKSAGIKLKVIRALLTGKPCIATQEMVGNGTLEKHCEIWDPALPLAEKINHVLGRNQESTNRLEELEEEFGIEKLKSVLEEIGF</sequence>
<keyword evidence="1" id="KW-0175">Coiled coil</keyword>
<gene>
    <name evidence="2" type="ordered locus">Fluta_1590</name>
</gene>
<proteinExistence type="predicted"/>
<evidence type="ECO:0000256" key="1">
    <source>
        <dbReference type="SAM" id="Coils"/>
    </source>
</evidence>
<organism evidence="2 3">
    <name type="scientific">Fluviicola taffensis (strain DSM 16823 / NCIMB 13979 / RW262)</name>
    <dbReference type="NCBI Taxonomy" id="755732"/>
    <lineage>
        <taxon>Bacteria</taxon>
        <taxon>Pseudomonadati</taxon>
        <taxon>Bacteroidota</taxon>
        <taxon>Flavobacteriia</taxon>
        <taxon>Flavobacteriales</taxon>
        <taxon>Crocinitomicaceae</taxon>
        <taxon>Fluviicola</taxon>
    </lineage>
</organism>
<evidence type="ECO:0000313" key="3">
    <source>
        <dbReference type="Proteomes" id="UP000007463"/>
    </source>
</evidence>
<dbReference type="GO" id="GO:0016757">
    <property type="term" value="F:glycosyltransferase activity"/>
    <property type="evidence" value="ECO:0007669"/>
    <property type="project" value="UniProtKB-KW"/>
</dbReference>
<keyword evidence="2" id="KW-0808">Transferase</keyword>
<dbReference type="OrthoDB" id="1094459at2"/>
<dbReference type="KEGG" id="fte:Fluta_1590"/>
<dbReference type="eggNOG" id="COG0438">
    <property type="taxonomic scope" value="Bacteria"/>
</dbReference>
<dbReference type="SUPFAM" id="SSF53756">
    <property type="entry name" value="UDP-Glycosyltransferase/glycogen phosphorylase"/>
    <property type="match status" value="1"/>
</dbReference>
<accession>F2IFW1</accession>
<dbReference type="Gene3D" id="3.40.50.2000">
    <property type="entry name" value="Glycogen Phosphorylase B"/>
    <property type="match status" value="1"/>
</dbReference>
<evidence type="ECO:0000313" key="2">
    <source>
        <dbReference type="EMBL" id="AEA43582.1"/>
    </source>
</evidence>
<dbReference type="RefSeq" id="WP_013686353.1">
    <property type="nucleotide sequence ID" value="NC_015321.1"/>
</dbReference>
<keyword evidence="2" id="KW-0328">Glycosyltransferase</keyword>
<dbReference type="AlphaFoldDB" id="F2IFW1"/>
<dbReference type="EMBL" id="CP002542">
    <property type="protein sequence ID" value="AEA43582.1"/>
    <property type="molecule type" value="Genomic_DNA"/>
</dbReference>
<dbReference type="Proteomes" id="UP000007463">
    <property type="component" value="Chromosome"/>
</dbReference>
<protein>
    <submittedName>
        <fullName evidence="2">Putative mannosyltransferase</fullName>
    </submittedName>
</protein>